<feature type="compositionally biased region" description="Polar residues" evidence="1">
    <location>
        <begin position="205"/>
        <end position="214"/>
    </location>
</feature>
<reference evidence="3 4" key="1">
    <citation type="submission" date="2020-11" db="EMBL/GenBank/DDBJ databases">
        <title>Genome seq and assembly of Sphingosinicella sp.</title>
        <authorList>
            <person name="Chhetri G."/>
        </authorList>
    </citation>
    <scope>NUCLEOTIDE SEQUENCE [LARGE SCALE GENOMIC DNA]</scope>
    <source>
        <strain evidence="3 4">UDD2</strain>
    </source>
</reference>
<sequence length="214" mass="23218">MLFLARCRRGVAYIEFALALPVILIIGLYGIEAANLALAHLRMSQISSSLADTASRISESTMSSKRIREVDINDAFQGARLQGKGAELTQRGRIILSSLEQNADGGQWIHWQRCIGRAAHVSSYGVQGRGAAGMGFPGMGPADKEVKAPPQSSVMFVELFYRYRPLISKSLFGEPVIRATSAFLTRETRDLSNANNPANPAPAVQASTCDRYTA</sequence>
<feature type="region of interest" description="Disordered" evidence="1">
    <location>
        <begin position="191"/>
        <end position="214"/>
    </location>
</feature>
<accession>A0A7T2GJB3</accession>
<evidence type="ECO:0000256" key="1">
    <source>
        <dbReference type="SAM" id="MobiDB-lite"/>
    </source>
</evidence>
<dbReference type="Proteomes" id="UP000594873">
    <property type="component" value="Chromosome"/>
</dbReference>
<organism evidence="3 4">
    <name type="scientific">Allosphingosinicella flava</name>
    <dbReference type="NCBI Taxonomy" id="2771430"/>
    <lineage>
        <taxon>Bacteria</taxon>
        <taxon>Pseudomonadati</taxon>
        <taxon>Pseudomonadota</taxon>
        <taxon>Alphaproteobacteria</taxon>
        <taxon>Sphingomonadales</taxon>
        <taxon>Sphingomonadaceae</taxon>
        <taxon>Allosphingosinicella</taxon>
    </lineage>
</organism>
<feature type="transmembrane region" description="Helical" evidence="2">
    <location>
        <begin position="12"/>
        <end position="31"/>
    </location>
</feature>
<proteinExistence type="predicted"/>
<dbReference type="RefSeq" id="WP_200971567.1">
    <property type="nucleotide sequence ID" value="NZ_CP065592.1"/>
</dbReference>
<name>A0A7T2GJB3_9SPHN</name>
<evidence type="ECO:0000256" key="2">
    <source>
        <dbReference type="SAM" id="Phobius"/>
    </source>
</evidence>
<gene>
    <name evidence="3" type="ORF">IC614_11320</name>
</gene>
<keyword evidence="2" id="KW-1133">Transmembrane helix</keyword>
<protein>
    <recommendedName>
        <fullName evidence="5">Pilus assembly protein TadE</fullName>
    </recommendedName>
</protein>
<evidence type="ECO:0008006" key="5">
    <source>
        <dbReference type="Google" id="ProtNLM"/>
    </source>
</evidence>
<evidence type="ECO:0000313" key="3">
    <source>
        <dbReference type="EMBL" id="QPQ54891.1"/>
    </source>
</evidence>
<feature type="compositionally biased region" description="Low complexity" evidence="1">
    <location>
        <begin position="193"/>
        <end position="203"/>
    </location>
</feature>
<dbReference type="KEGG" id="sflv:IC614_11320"/>
<keyword evidence="2" id="KW-0812">Transmembrane</keyword>
<dbReference type="EMBL" id="CP065592">
    <property type="protein sequence ID" value="QPQ54891.1"/>
    <property type="molecule type" value="Genomic_DNA"/>
</dbReference>
<keyword evidence="2" id="KW-0472">Membrane</keyword>
<evidence type="ECO:0000313" key="4">
    <source>
        <dbReference type="Proteomes" id="UP000594873"/>
    </source>
</evidence>
<keyword evidence="4" id="KW-1185">Reference proteome</keyword>
<dbReference type="AlphaFoldDB" id="A0A7T2GJB3"/>